<sequence>MQIAKSPIADWGGECPATNLRMASSLMPVTSISLFLAFISLTHVSLSLKNPQFNFNHPLNSVTDIHDLLAQYGLPKGLLPNNVKSYSLSDDGDFQIELERPCYVHFDLLVYYDKKIKGKLSYGIVSHVTGIQAQKLFLWLSVTGMKADDNSGMVEFYVGSLSKKLPAKQFEDIPGCKRKGCQKPHPETI</sequence>
<dbReference type="Pfam" id="PF04398">
    <property type="entry name" value="DUF538"/>
    <property type="match status" value="1"/>
</dbReference>
<protein>
    <submittedName>
        <fullName evidence="1">Uncharacterized protein</fullName>
    </submittedName>
</protein>
<reference evidence="1" key="1">
    <citation type="journal article" date="2023" name="Science">
        <title>Elucidation of the pathway for biosynthesis of saponin adjuvants from the soapbark tree.</title>
        <authorList>
            <person name="Reed J."/>
            <person name="Orme A."/>
            <person name="El-Demerdash A."/>
            <person name="Owen C."/>
            <person name="Martin L.B.B."/>
            <person name="Misra R.C."/>
            <person name="Kikuchi S."/>
            <person name="Rejzek M."/>
            <person name="Martin A.C."/>
            <person name="Harkess A."/>
            <person name="Leebens-Mack J."/>
            <person name="Louveau T."/>
            <person name="Stephenson M.J."/>
            <person name="Osbourn A."/>
        </authorList>
    </citation>
    <scope>NUCLEOTIDE SEQUENCE</scope>
    <source>
        <strain evidence="1">S10</strain>
    </source>
</reference>
<dbReference type="PANTHER" id="PTHR31676">
    <property type="entry name" value="T31J12.3 PROTEIN-RELATED"/>
    <property type="match status" value="1"/>
</dbReference>
<dbReference type="Proteomes" id="UP001163823">
    <property type="component" value="Chromosome 9"/>
</dbReference>
<dbReference type="InterPro" id="IPR007493">
    <property type="entry name" value="DUF538"/>
</dbReference>
<dbReference type="AlphaFoldDB" id="A0AAD7LCA2"/>
<comment type="caution">
    <text evidence="1">The sequence shown here is derived from an EMBL/GenBank/DDBJ whole genome shotgun (WGS) entry which is preliminary data.</text>
</comment>
<dbReference type="EMBL" id="JARAOO010000009">
    <property type="protein sequence ID" value="KAJ7955402.1"/>
    <property type="molecule type" value="Genomic_DNA"/>
</dbReference>
<evidence type="ECO:0000313" key="1">
    <source>
        <dbReference type="EMBL" id="KAJ7955402.1"/>
    </source>
</evidence>
<keyword evidence="2" id="KW-1185">Reference proteome</keyword>
<dbReference type="KEGG" id="qsa:O6P43_021999"/>
<dbReference type="SUPFAM" id="SSF141562">
    <property type="entry name" value="At5g01610-like"/>
    <property type="match status" value="1"/>
</dbReference>
<accession>A0AAD7LCA2</accession>
<dbReference type="Gene3D" id="2.30.240.10">
    <property type="entry name" value="At5g01610-like"/>
    <property type="match status" value="1"/>
</dbReference>
<proteinExistence type="predicted"/>
<organism evidence="1 2">
    <name type="scientific">Quillaja saponaria</name>
    <name type="common">Soap bark tree</name>
    <dbReference type="NCBI Taxonomy" id="32244"/>
    <lineage>
        <taxon>Eukaryota</taxon>
        <taxon>Viridiplantae</taxon>
        <taxon>Streptophyta</taxon>
        <taxon>Embryophyta</taxon>
        <taxon>Tracheophyta</taxon>
        <taxon>Spermatophyta</taxon>
        <taxon>Magnoliopsida</taxon>
        <taxon>eudicotyledons</taxon>
        <taxon>Gunneridae</taxon>
        <taxon>Pentapetalae</taxon>
        <taxon>rosids</taxon>
        <taxon>fabids</taxon>
        <taxon>Fabales</taxon>
        <taxon>Quillajaceae</taxon>
        <taxon>Quillaja</taxon>
    </lineage>
</organism>
<gene>
    <name evidence="1" type="ORF">O6P43_021999</name>
</gene>
<evidence type="ECO:0000313" key="2">
    <source>
        <dbReference type="Proteomes" id="UP001163823"/>
    </source>
</evidence>
<dbReference type="PANTHER" id="PTHR31676:SF96">
    <property type="entry name" value="EXPRESSED PROTEIN"/>
    <property type="match status" value="1"/>
</dbReference>
<name>A0AAD7LCA2_QUISA</name>
<dbReference type="InterPro" id="IPR036758">
    <property type="entry name" value="At5g01610-like"/>
</dbReference>